<evidence type="ECO:0000256" key="6">
    <source>
        <dbReference type="SAM" id="MobiDB-lite"/>
    </source>
</evidence>
<reference evidence="9 10" key="1">
    <citation type="submission" date="2023-01" db="EMBL/GenBank/DDBJ databases">
        <authorList>
            <person name="Kreplak J."/>
        </authorList>
    </citation>
    <scope>NUCLEOTIDE SEQUENCE [LARGE SCALE GENOMIC DNA]</scope>
</reference>
<evidence type="ECO:0000256" key="5">
    <source>
        <dbReference type="SAM" id="Coils"/>
    </source>
</evidence>
<feature type="compositionally biased region" description="Polar residues" evidence="6">
    <location>
        <begin position="307"/>
        <end position="316"/>
    </location>
</feature>
<keyword evidence="10" id="KW-1185">Reference proteome</keyword>
<evidence type="ECO:0000256" key="4">
    <source>
        <dbReference type="ARBA" id="ARBA00023136"/>
    </source>
</evidence>
<evidence type="ECO:0000256" key="3">
    <source>
        <dbReference type="ARBA" id="ARBA00022989"/>
    </source>
</evidence>
<proteinExistence type="predicted"/>
<dbReference type="PANTHER" id="PTHR31448:SF9">
    <property type="entry name" value="MYOSIN-BINDING PROTEIN 6-RELATED"/>
    <property type="match status" value="1"/>
</dbReference>
<protein>
    <recommendedName>
        <fullName evidence="8">GTD-binding domain-containing protein</fullName>
    </recommendedName>
</protein>
<keyword evidence="5" id="KW-0175">Coiled coil</keyword>
<feature type="domain" description="GTD-binding" evidence="8">
    <location>
        <begin position="322"/>
        <end position="420"/>
    </location>
</feature>
<evidence type="ECO:0000313" key="10">
    <source>
        <dbReference type="Proteomes" id="UP001157006"/>
    </source>
</evidence>
<accession>A0AAV1ANE8</accession>
<dbReference type="EMBL" id="OX451739">
    <property type="protein sequence ID" value="CAI8609977.1"/>
    <property type="molecule type" value="Genomic_DNA"/>
</dbReference>
<dbReference type="InterPro" id="IPR039306">
    <property type="entry name" value="MYOB"/>
</dbReference>
<dbReference type="PANTHER" id="PTHR31448">
    <property type="entry name" value="MYOSIN-BINDING PROTEIN 2"/>
    <property type="match status" value="1"/>
</dbReference>
<feature type="transmembrane region" description="Helical" evidence="7">
    <location>
        <begin position="21"/>
        <end position="44"/>
    </location>
</feature>
<evidence type="ECO:0000259" key="8">
    <source>
        <dbReference type="PROSITE" id="PS51775"/>
    </source>
</evidence>
<gene>
    <name evidence="9" type="ORF">VFH_IV159840</name>
</gene>
<sequence>MAFRLVTCVFGGRFLGKFSHFMLCMVLEWVLMIALFIDGFLAFFTIEFSRFFGLEIPCWLCAKMNHVFAHNTPNFYYNNSICVAHKKDLSSMAFCHNHKKLSDIRQMCEGCLLSFATQKESNCDTYKSLVGVLNKNLDCFVEDGHNIQLSLKDGEVLQDEKRSTQRCECCGAPLKPKSSISRRSSCSFSQASAALPPVYPIAKPKSEESRGVDSPQILSAKEDSELPQNEDVSDIKNQNAKLKEVPKEAALPLLPGSDDINVESPKTPSLPWGSRFFGLPLTDSPKNSPRWSSAPANKSPLEKTEFASDSSEVSSQNEEDDPVVNSLKRQVRLDRKSLMALYMELDEERSASAVAANNAMAMITRLQEEKAALQMDSSQYQRMMEDQIEHDEEVLQETNELLLKLEEEVKTLDTELEIYRDAYGYLTEDDVKARGGNNSFTTGSIEGEDDVEKYLDLQQPGSSKAYNGEGKIKESLKDFRTERTYLLSRKKMETLTLLTESGI</sequence>
<dbReference type="GO" id="GO:0016020">
    <property type="term" value="C:membrane"/>
    <property type="evidence" value="ECO:0007669"/>
    <property type="project" value="UniProtKB-SubCell"/>
</dbReference>
<dbReference type="PROSITE" id="PS51775">
    <property type="entry name" value="GTD_BINDING"/>
    <property type="match status" value="1"/>
</dbReference>
<keyword evidence="2 7" id="KW-0812">Transmembrane</keyword>
<dbReference type="Proteomes" id="UP001157006">
    <property type="component" value="Chromosome 4"/>
</dbReference>
<feature type="compositionally biased region" description="Polar residues" evidence="6">
    <location>
        <begin position="284"/>
        <end position="296"/>
    </location>
</feature>
<feature type="coiled-coil region" evidence="5">
    <location>
        <begin position="356"/>
        <end position="422"/>
    </location>
</feature>
<keyword evidence="4 7" id="KW-0472">Membrane</keyword>
<name>A0AAV1ANE8_VICFA</name>
<evidence type="ECO:0000313" key="9">
    <source>
        <dbReference type="EMBL" id="CAI8609977.1"/>
    </source>
</evidence>
<dbReference type="GO" id="GO:0080115">
    <property type="term" value="F:myosin XI tail binding"/>
    <property type="evidence" value="ECO:0007669"/>
    <property type="project" value="UniProtKB-ARBA"/>
</dbReference>
<evidence type="ECO:0000256" key="7">
    <source>
        <dbReference type="SAM" id="Phobius"/>
    </source>
</evidence>
<organism evidence="9 10">
    <name type="scientific">Vicia faba</name>
    <name type="common">Broad bean</name>
    <name type="synonym">Faba vulgaris</name>
    <dbReference type="NCBI Taxonomy" id="3906"/>
    <lineage>
        <taxon>Eukaryota</taxon>
        <taxon>Viridiplantae</taxon>
        <taxon>Streptophyta</taxon>
        <taxon>Embryophyta</taxon>
        <taxon>Tracheophyta</taxon>
        <taxon>Spermatophyta</taxon>
        <taxon>Magnoliopsida</taxon>
        <taxon>eudicotyledons</taxon>
        <taxon>Gunneridae</taxon>
        <taxon>Pentapetalae</taxon>
        <taxon>rosids</taxon>
        <taxon>fabids</taxon>
        <taxon>Fabales</taxon>
        <taxon>Fabaceae</taxon>
        <taxon>Papilionoideae</taxon>
        <taxon>50 kb inversion clade</taxon>
        <taxon>NPAAA clade</taxon>
        <taxon>Hologalegina</taxon>
        <taxon>IRL clade</taxon>
        <taxon>Fabeae</taxon>
        <taxon>Vicia</taxon>
    </lineage>
</organism>
<evidence type="ECO:0000256" key="1">
    <source>
        <dbReference type="ARBA" id="ARBA00004167"/>
    </source>
</evidence>
<dbReference type="Pfam" id="PF04576">
    <property type="entry name" value="Zein-binding"/>
    <property type="match status" value="1"/>
</dbReference>
<feature type="region of interest" description="Disordered" evidence="6">
    <location>
        <begin position="283"/>
        <end position="324"/>
    </location>
</feature>
<keyword evidence="3 7" id="KW-1133">Transmembrane helix</keyword>
<evidence type="ECO:0000256" key="2">
    <source>
        <dbReference type="ARBA" id="ARBA00022692"/>
    </source>
</evidence>
<feature type="region of interest" description="Disordered" evidence="6">
    <location>
        <begin position="246"/>
        <end position="267"/>
    </location>
</feature>
<comment type="subcellular location">
    <subcellularLocation>
        <location evidence="1">Membrane</location>
        <topology evidence="1">Single-pass membrane protein</topology>
    </subcellularLocation>
</comment>
<dbReference type="AlphaFoldDB" id="A0AAV1ANE8"/>
<dbReference type="InterPro" id="IPR007656">
    <property type="entry name" value="GTD-bd"/>
</dbReference>